<comment type="similarity">
    <text evidence="2 10">Belongs to the ketopantoate reductase family.</text>
</comment>
<dbReference type="Gene3D" id="1.10.1040.10">
    <property type="entry name" value="N-(1-d-carboxylethyl)-l-norvaline Dehydrogenase, domain 2"/>
    <property type="match status" value="1"/>
</dbReference>
<sequence length="298" mass="31248">MKPQTVAVIGLGGIGGVAAAALQLAGRHDVLACPRRPLAGLTFQHPGGTAEIPLRCLADPDAATPADWVLLCTKTQDTPAAGAWLRRLAGPATRVAVLQNGLGHADRVRPFVGDAPVVPVIVYYNGERTAPGSVRLRRVAGHDMAVPDDAHGHAFAALLEGSMIGAHPAPDFALLAWRKLLINIAVNPLTAITRQRQRVLRRPDIRALGLAMLEEAVAVGRAEGAALRPDEATAIWATLMTYPEEAGTSMYHDTMAGRPLEAEALTGYVVAAGERHGIPTPLNAMMLTLLRAVGDAGG</sequence>
<comment type="function">
    <text evidence="10">Catalyzes the NADPH-dependent reduction of ketopantoate into pantoic acid.</text>
</comment>
<organism evidence="13 14">
    <name type="scientific">Roseomonas acroporae</name>
    <dbReference type="NCBI Taxonomy" id="2937791"/>
    <lineage>
        <taxon>Bacteria</taxon>
        <taxon>Pseudomonadati</taxon>
        <taxon>Pseudomonadota</taxon>
        <taxon>Alphaproteobacteria</taxon>
        <taxon>Acetobacterales</taxon>
        <taxon>Roseomonadaceae</taxon>
        <taxon>Roseomonas</taxon>
    </lineage>
</organism>
<dbReference type="PANTHER" id="PTHR21708:SF26">
    <property type="entry name" value="2-DEHYDROPANTOATE 2-REDUCTASE"/>
    <property type="match status" value="1"/>
</dbReference>
<evidence type="ECO:0000256" key="2">
    <source>
        <dbReference type="ARBA" id="ARBA00007870"/>
    </source>
</evidence>
<keyword evidence="14" id="KW-1185">Reference proteome</keyword>
<feature type="domain" description="Ketopantoate reductase C-terminal" evidence="12">
    <location>
        <begin position="172"/>
        <end position="293"/>
    </location>
</feature>
<gene>
    <name evidence="13" type="ORF">M0638_16270</name>
</gene>
<dbReference type="RefSeq" id="WP_248668055.1">
    <property type="nucleotide sequence ID" value="NZ_JALPRX010000071.1"/>
</dbReference>
<feature type="domain" description="Ketopantoate reductase N-terminal" evidence="11">
    <location>
        <begin position="6"/>
        <end position="138"/>
    </location>
</feature>
<evidence type="ECO:0000256" key="7">
    <source>
        <dbReference type="ARBA" id="ARBA00023002"/>
    </source>
</evidence>
<dbReference type="Pfam" id="PF08546">
    <property type="entry name" value="ApbA_C"/>
    <property type="match status" value="1"/>
</dbReference>
<dbReference type="EMBL" id="JALPRX010000071">
    <property type="protein sequence ID" value="MCK8785935.1"/>
    <property type="molecule type" value="Genomic_DNA"/>
</dbReference>
<evidence type="ECO:0000256" key="3">
    <source>
        <dbReference type="ARBA" id="ARBA00013014"/>
    </source>
</evidence>
<dbReference type="Pfam" id="PF02558">
    <property type="entry name" value="ApbA"/>
    <property type="match status" value="1"/>
</dbReference>
<evidence type="ECO:0000256" key="5">
    <source>
        <dbReference type="ARBA" id="ARBA00022655"/>
    </source>
</evidence>
<reference evidence="13" key="1">
    <citation type="submission" date="2022-04" db="EMBL/GenBank/DDBJ databases">
        <title>Roseomonas acroporae sp. nov., isolated from coral Acropora digitifera.</title>
        <authorList>
            <person name="Sun H."/>
        </authorList>
    </citation>
    <scope>NUCLEOTIDE SEQUENCE</scope>
    <source>
        <strain evidence="13">NAR14</strain>
    </source>
</reference>
<dbReference type="GO" id="GO:0005737">
    <property type="term" value="C:cytoplasm"/>
    <property type="evidence" value="ECO:0007669"/>
    <property type="project" value="TreeGrafter"/>
</dbReference>
<dbReference type="InterPro" id="IPR036291">
    <property type="entry name" value="NAD(P)-bd_dom_sf"/>
</dbReference>
<evidence type="ECO:0000256" key="1">
    <source>
        <dbReference type="ARBA" id="ARBA00004994"/>
    </source>
</evidence>
<dbReference type="InterPro" id="IPR051402">
    <property type="entry name" value="KPR-Related"/>
</dbReference>
<evidence type="ECO:0000256" key="9">
    <source>
        <dbReference type="ARBA" id="ARBA00048793"/>
    </source>
</evidence>
<dbReference type="InterPro" id="IPR008927">
    <property type="entry name" value="6-PGluconate_DH-like_C_sf"/>
</dbReference>
<comment type="pathway">
    <text evidence="1 10">Cofactor biosynthesis; (R)-pantothenate biosynthesis; (R)-pantoate from 3-methyl-2-oxobutanoate: step 2/2.</text>
</comment>
<name>A0A9X1YA70_9PROT</name>
<proteinExistence type="inferred from homology"/>
<evidence type="ECO:0000256" key="4">
    <source>
        <dbReference type="ARBA" id="ARBA00019465"/>
    </source>
</evidence>
<dbReference type="AlphaFoldDB" id="A0A9X1YA70"/>
<dbReference type="Gene3D" id="3.40.50.720">
    <property type="entry name" value="NAD(P)-binding Rossmann-like Domain"/>
    <property type="match status" value="1"/>
</dbReference>
<evidence type="ECO:0000313" key="13">
    <source>
        <dbReference type="EMBL" id="MCK8785935.1"/>
    </source>
</evidence>
<protein>
    <recommendedName>
        <fullName evidence="4 10">2-dehydropantoate 2-reductase</fullName>
        <ecNumber evidence="3 10">1.1.1.169</ecNumber>
    </recommendedName>
    <alternativeName>
        <fullName evidence="8 10">Ketopantoate reductase</fullName>
    </alternativeName>
</protein>
<evidence type="ECO:0000256" key="8">
    <source>
        <dbReference type="ARBA" id="ARBA00032024"/>
    </source>
</evidence>
<accession>A0A9X1YA70</accession>
<dbReference type="FunFam" id="1.10.1040.10:FF:000017">
    <property type="entry name" value="2-dehydropantoate 2-reductase"/>
    <property type="match status" value="1"/>
</dbReference>
<dbReference type="NCBIfam" id="NF005091">
    <property type="entry name" value="PRK06522.2-2"/>
    <property type="match status" value="1"/>
</dbReference>
<evidence type="ECO:0000259" key="12">
    <source>
        <dbReference type="Pfam" id="PF08546"/>
    </source>
</evidence>
<keyword evidence="6 10" id="KW-0521">NADP</keyword>
<dbReference type="NCBIfam" id="TIGR00745">
    <property type="entry name" value="apbA_panE"/>
    <property type="match status" value="1"/>
</dbReference>
<dbReference type="SUPFAM" id="SSF48179">
    <property type="entry name" value="6-phosphogluconate dehydrogenase C-terminal domain-like"/>
    <property type="match status" value="1"/>
</dbReference>
<dbReference type="Proteomes" id="UP001139516">
    <property type="component" value="Unassembled WGS sequence"/>
</dbReference>
<dbReference type="InterPro" id="IPR013328">
    <property type="entry name" value="6PGD_dom2"/>
</dbReference>
<comment type="caution">
    <text evidence="13">The sequence shown here is derived from an EMBL/GenBank/DDBJ whole genome shotgun (WGS) entry which is preliminary data.</text>
</comment>
<evidence type="ECO:0000259" key="11">
    <source>
        <dbReference type="Pfam" id="PF02558"/>
    </source>
</evidence>
<dbReference type="EC" id="1.1.1.169" evidence="3 10"/>
<dbReference type="InterPro" id="IPR003710">
    <property type="entry name" value="ApbA"/>
</dbReference>
<dbReference type="GO" id="GO:0008677">
    <property type="term" value="F:2-dehydropantoate 2-reductase activity"/>
    <property type="evidence" value="ECO:0007669"/>
    <property type="project" value="UniProtKB-EC"/>
</dbReference>
<evidence type="ECO:0000256" key="10">
    <source>
        <dbReference type="RuleBase" id="RU362068"/>
    </source>
</evidence>
<dbReference type="PANTHER" id="PTHR21708">
    <property type="entry name" value="PROBABLE 2-DEHYDROPANTOATE 2-REDUCTASE"/>
    <property type="match status" value="1"/>
</dbReference>
<dbReference type="GO" id="GO:0015940">
    <property type="term" value="P:pantothenate biosynthetic process"/>
    <property type="evidence" value="ECO:0007669"/>
    <property type="project" value="UniProtKB-KW"/>
</dbReference>
<dbReference type="InterPro" id="IPR013332">
    <property type="entry name" value="KPR_N"/>
</dbReference>
<dbReference type="InterPro" id="IPR013752">
    <property type="entry name" value="KPA_reductase"/>
</dbReference>
<keyword evidence="5 10" id="KW-0566">Pantothenate biosynthesis</keyword>
<evidence type="ECO:0000256" key="6">
    <source>
        <dbReference type="ARBA" id="ARBA00022857"/>
    </source>
</evidence>
<evidence type="ECO:0000313" key="14">
    <source>
        <dbReference type="Proteomes" id="UP001139516"/>
    </source>
</evidence>
<keyword evidence="7 10" id="KW-0560">Oxidoreductase</keyword>
<comment type="catalytic activity">
    <reaction evidence="9 10">
        <text>(R)-pantoate + NADP(+) = 2-dehydropantoate + NADPH + H(+)</text>
        <dbReference type="Rhea" id="RHEA:16233"/>
        <dbReference type="ChEBI" id="CHEBI:11561"/>
        <dbReference type="ChEBI" id="CHEBI:15378"/>
        <dbReference type="ChEBI" id="CHEBI:15980"/>
        <dbReference type="ChEBI" id="CHEBI:57783"/>
        <dbReference type="ChEBI" id="CHEBI:58349"/>
        <dbReference type="EC" id="1.1.1.169"/>
    </reaction>
</comment>
<dbReference type="SUPFAM" id="SSF51735">
    <property type="entry name" value="NAD(P)-binding Rossmann-fold domains"/>
    <property type="match status" value="1"/>
</dbReference>